<keyword evidence="3" id="KW-1185">Reference proteome</keyword>
<sequence>MLFNTILATTLLPLATALPQASPTPSPSSLPTIPWSTKLAEFRAHILTQPTLLGAPGFGYGPGIQLTFADTSCLQVRLYNWDCNFAIPYKPAGIVSWLDSVAPGPITDPFRYYVYGRYVDPDDGWDFYGEARLAFGACGNRGPQSSCGVGWCVDAEGKSSGQGEVVVPEGQSPYVDPNSRDNLCPWLRGNATVESGV</sequence>
<dbReference type="AlphaFoldDB" id="A0A8K0QX10"/>
<evidence type="ECO:0000313" key="3">
    <source>
        <dbReference type="Proteomes" id="UP000813461"/>
    </source>
</evidence>
<feature type="signal peptide" evidence="1">
    <location>
        <begin position="1"/>
        <end position="17"/>
    </location>
</feature>
<gene>
    <name evidence="2" type="ORF">FB567DRAFT_536328</name>
</gene>
<name>A0A8K0QX10_9PLEO</name>
<protein>
    <submittedName>
        <fullName evidence="2">Uncharacterized protein</fullName>
    </submittedName>
</protein>
<accession>A0A8K0QX10</accession>
<keyword evidence="1" id="KW-0732">Signal</keyword>
<evidence type="ECO:0000313" key="2">
    <source>
        <dbReference type="EMBL" id="KAH7075192.1"/>
    </source>
</evidence>
<dbReference type="Proteomes" id="UP000813461">
    <property type="component" value="Unassembled WGS sequence"/>
</dbReference>
<evidence type="ECO:0000256" key="1">
    <source>
        <dbReference type="SAM" id="SignalP"/>
    </source>
</evidence>
<dbReference type="EMBL" id="JAGMVJ010000020">
    <property type="protein sequence ID" value="KAH7075192.1"/>
    <property type="molecule type" value="Genomic_DNA"/>
</dbReference>
<organism evidence="2 3">
    <name type="scientific">Paraphoma chrysanthemicola</name>
    <dbReference type="NCBI Taxonomy" id="798071"/>
    <lineage>
        <taxon>Eukaryota</taxon>
        <taxon>Fungi</taxon>
        <taxon>Dikarya</taxon>
        <taxon>Ascomycota</taxon>
        <taxon>Pezizomycotina</taxon>
        <taxon>Dothideomycetes</taxon>
        <taxon>Pleosporomycetidae</taxon>
        <taxon>Pleosporales</taxon>
        <taxon>Pleosporineae</taxon>
        <taxon>Phaeosphaeriaceae</taxon>
        <taxon>Paraphoma</taxon>
    </lineage>
</organism>
<reference evidence="2" key="1">
    <citation type="journal article" date="2021" name="Nat. Commun.">
        <title>Genetic determinants of endophytism in the Arabidopsis root mycobiome.</title>
        <authorList>
            <person name="Mesny F."/>
            <person name="Miyauchi S."/>
            <person name="Thiergart T."/>
            <person name="Pickel B."/>
            <person name="Atanasova L."/>
            <person name="Karlsson M."/>
            <person name="Huettel B."/>
            <person name="Barry K.W."/>
            <person name="Haridas S."/>
            <person name="Chen C."/>
            <person name="Bauer D."/>
            <person name="Andreopoulos W."/>
            <person name="Pangilinan J."/>
            <person name="LaButti K."/>
            <person name="Riley R."/>
            <person name="Lipzen A."/>
            <person name="Clum A."/>
            <person name="Drula E."/>
            <person name="Henrissat B."/>
            <person name="Kohler A."/>
            <person name="Grigoriev I.V."/>
            <person name="Martin F.M."/>
            <person name="Hacquard S."/>
        </authorList>
    </citation>
    <scope>NUCLEOTIDE SEQUENCE</scope>
    <source>
        <strain evidence="2">MPI-SDFR-AT-0120</strain>
    </source>
</reference>
<proteinExistence type="predicted"/>
<feature type="chain" id="PRO_5035453154" evidence="1">
    <location>
        <begin position="18"/>
        <end position="197"/>
    </location>
</feature>
<comment type="caution">
    <text evidence="2">The sequence shown here is derived from an EMBL/GenBank/DDBJ whole genome shotgun (WGS) entry which is preliminary data.</text>
</comment>
<dbReference type="OrthoDB" id="3788596at2759"/>